<dbReference type="InterPro" id="IPR036388">
    <property type="entry name" value="WH-like_DNA-bd_sf"/>
</dbReference>
<dbReference type="InterPro" id="IPR001497">
    <property type="entry name" value="MethylDNA_cys_MeTrfase_AS"/>
</dbReference>
<proteinExistence type="inferred from homology"/>
<evidence type="ECO:0000256" key="1">
    <source>
        <dbReference type="ARBA" id="ARBA00001286"/>
    </source>
</evidence>
<dbReference type="InterPro" id="IPR036217">
    <property type="entry name" value="MethylDNA_cys_MeTrfase_DNAb"/>
</dbReference>
<dbReference type="InterPro" id="IPR014048">
    <property type="entry name" value="MethylDNA_cys_MeTrfase_DNA-bd"/>
</dbReference>
<evidence type="ECO:0000256" key="3">
    <source>
        <dbReference type="ARBA" id="ARBA00022603"/>
    </source>
</evidence>
<dbReference type="Gene3D" id="1.10.10.10">
    <property type="entry name" value="Winged helix-like DNA-binding domain superfamily/Winged helix DNA-binding domain"/>
    <property type="match status" value="1"/>
</dbReference>
<dbReference type="InterPro" id="IPR008332">
    <property type="entry name" value="MethylG_MeTrfase_N"/>
</dbReference>
<comment type="catalytic activity">
    <reaction evidence="1 8">
        <text>a 4-O-methyl-thymidine in DNA + L-cysteinyl-[protein] = a thymidine in DNA + S-methyl-L-cysteinyl-[protein]</text>
        <dbReference type="Rhea" id="RHEA:53428"/>
        <dbReference type="Rhea" id="RHEA-COMP:10131"/>
        <dbReference type="Rhea" id="RHEA-COMP:10132"/>
        <dbReference type="Rhea" id="RHEA-COMP:13555"/>
        <dbReference type="Rhea" id="RHEA-COMP:13556"/>
        <dbReference type="ChEBI" id="CHEBI:29950"/>
        <dbReference type="ChEBI" id="CHEBI:82612"/>
        <dbReference type="ChEBI" id="CHEBI:137386"/>
        <dbReference type="ChEBI" id="CHEBI:137387"/>
        <dbReference type="EC" id="2.1.1.63"/>
    </reaction>
</comment>
<keyword evidence="4 8" id="KW-0808">Transferase</keyword>
<dbReference type="EC" id="2.1.1.63" evidence="8"/>
<evidence type="ECO:0000259" key="10">
    <source>
        <dbReference type="Pfam" id="PF01035"/>
    </source>
</evidence>
<dbReference type="EMBL" id="FYEZ01000003">
    <property type="protein sequence ID" value="SNC73727.1"/>
    <property type="molecule type" value="Genomic_DNA"/>
</dbReference>
<comment type="function">
    <text evidence="8">Involved in the cellular defense against the biological effects of O6-methylguanine (O6-MeG) and O4-methylthymine (O4-MeT) in DNA. Repairs the methylated nucleobase in DNA by stoichiometrically transferring the methyl group to a cysteine residue in the enzyme. This is a suicide reaction: the enzyme is irreversibly inactivated.</text>
</comment>
<protein>
    <recommendedName>
        <fullName evidence="8">Methylated-DNA--protein-cysteine methyltransferase</fullName>
        <ecNumber evidence="8">2.1.1.63</ecNumber>
    </recommendedName>
    <alternativeName>
        <fullName evidence="8">6-O-methylguanine-DNA methyltransferase</fullName>
        <shortName evidence="8">MGMT</shortName>
    </alternativeName>
    <alternativeName>
        <fullName evidence="8">O-6-methylguanine-DNA-alkyltransferase</fullName>
    </alternativeName>
</protein>
<evidence type="ECO:0000256" key="2">
    <source>
        <dbReference type="ARBA" id="ARBA00022490"/>
    </source>
</evidence>
<gene>
    <name evidence="12" type="ORF">SAMN05445756_2113</name>
</gene>
<evidence type="ECO:0000259" key="11">
    <source>
        <dbReference type="Pfam" id="PF02870"/>
    </source>
</evidence>
<dbReference type="GO" id="GO:0006307">
    <property type="term" value="P:DNA alkylation repair"/>
    <property type="evidence" value="ECO:0007669"/>
    <property type="project" value="UniProtKB-UniRule"/>
</dbReference>
<name>A0A212U668_9MICO</name>
<dbReference type="Gene3D" id="3.30.160.70">
    <property type="entry name" value="Methylated DNA-protein cysteine methyltransferase domain"/>
    <property type="match status" value="1"/>
</dbReference>
<accession>A0A212U668</accession>
<dbReference type="PROSITE" id="PS00374">
    <property type="entry name" value="MGMT"/>
    <property type="match status" value="1"/>
</dbReference>
<organism evidence="12 13">
    <name type="scientific">Kytococcus aerolatus</name>
    <dbReference type="NCBI Taxonomy" id="592308"/>
    <lineage>
        <taxon>Bacteria</taxon>
        <taxon>Bacillati</taxon>
        <taxon>Actinomycetota</taxon>
        <taxon>Actinomycetes</taxon>
        <taxon>Micrococcales</taxon>
        <taxon>Kytococcaceae</taxon>
        <taxon>Kytococcus</taxon>
    </lineage>
</organism>
<comment type="subcellular location">
    <subcellularLocation>
        <location evidence="8">Cytoplasm</location>
    </subcellularLocation>
</comment>
<dbReference type="GO" id="GO:0005737">
    <property type="term" value="C:cytoplasm"/>
    <property type="evidence" value="ECO:0007669"/>
    <property type="project" value="UniProtKB-SubCell"/>
</dbReference>
<feature type="domain" description="Methylated-DNA-[protein]-cysteine S-methyltransferase DNA binding" evidence="10">
    <location>
        <begin position="98"/>
        <end position="178"/>
    </location>
</feature>
<evidence type="ECO:0000313" key="12">
    <source>
        <dbReference type="EMBL" id="SNC73727.1"/>
    </source>
</evidence>
<dbReference type="FunFam" id="1.10.10.10:FF:000337">
    <property type="entry name" value="Methylated-DNA--protein-cysteine methyltransferase"/>
    <property type="match status" value="1"/>
</dbReference>
<keyword evidence="5 8" id="KW-0227">DNA damage</keyword>
<comment type="similarity">
    <text evidence="8">Belongs to the MGMT family.</text>
</comment>
<dbReference type="InterPro" id="IPR036631">
    <property type="entry name" value="MGMT_N_sf"/>
</dbReference>
<dbReference type="GO" id="GO:0032259">
    <property type="term" value="P:methylation"/>
    <property type="evidence" value="ECO:0007669"/>
    <property type="project" value="UniProtKB-KW"/>
</dbReference>
<dbReference type="GO" id="GO:0003908">
    <property type="term" value="F:methylated-DNA-[protein]-cysteine S-methyltransferase activity"/>
    <property type="evidence" value="ECO:0007669"/>
    <property type="project" value="UniProtKB-UniRule"/>
</dbReference>
<evidence type="ECO:0000256" key="6">
    <source>
        <dbReference type="ARBA" id="ARBA00023204"/>
    </source>
</evidence>
<feature type="compositionally biased region" description="Basic and acidic residues" evidence="9">
    <location>
        <begin position="1"/>
        <end position="17"/>
    </location>
</feature>
<reference evidence="12 13" key="1">
    <citation type="submission" date="2017-06" db="EMBL/GenBank/DDBJ databases">
        <authorList>
            <person name="Kim H.J."/>
            <person name="Triplett B.A."/>
        </authorList>
    </citation>
    <scope>NUCLEOTIDE SEQUENCE [LARGE SCALE GENOMIC DNA]</scope>
    <source>
        <strain evidence="12 13">DSM 22179</strain>
    </source>
</reference>
<dbReference type="Pfam" id="PF01035">
    <property type="entry name" value="DNA_binding_1"/>
    <property type="match status" value="1"/>
</dbReference>
<feature type="active site" description="Nucleophile; methyl group acceptor" evidence="8">
    <location>
        <position position="149"/>
    </location>
</feature>
<keyword evidence="3 8" id="KW-0489">Methyltransferase</keyword>
<keyword evidence="13" id="KW-1185">Reference proteome</keyword>
<keyword evidence="2 8" id="KW-0963">Cytoplasm</keyword>
<dbReference type="SUPFAM" id="SSF46767">
    <property type="entry name" value="Methylated DNA-protein cysteine methyltransferase, C-terminal domain"/>
    <property type="match status" value="1"/>
</dbReference>
<dbReference type="InterPro" id="IPR023546">
    <property type="entry name" value="MGMT"/>
</dbReference>
<dbReference type="Proteomes" id="UP000198122">
    <property type="component" value="Unassembled WGS sequence"/>
</dbReference>
<feature type="domain" description="Methylguanine DNA methyltransferase ribonuclease-like" evidence="11">
    <location>
        <begin position="27"/>
        <end position="94"/>
    </location>
</feature>
<comment type="catalytic activity">
    <reaction evidence="7 8">
        <text>a 6-O-methyl-2'-deoxyguanosine in DNA + L-cysteinyl-[protein] = S-methyl-L-cysteinyl-[protein] + a 2'-deoxyguanosine in DNA</text>
        <dbReference type="Rhea" id="RHEA:24000"/>
        <dbReference type="Rhea" id="RHEA-COMP:10131"/>
        <dbReference type="Rhea" id="RHEA-COMP:10132"/>
        <dbReference type="Rhea" id="RHEA-COMP:11367"/>
        <dbReference type="Rhea" id="RHEA-COMP:11368"/>
        <dbReference type="ChEBI" id="CHEBI:29950"/>
        <dbReference type="ChEBI" id="CHEBI:82612"/>
        <dbReference type="ChEBI" id="CHEBI:85445"/>
        <dbReference type="ChEBI" id="CHEBI:85448"/>
        <dbReference type="EC" id="2.1.1.63"/>
    </reaction>
</comment>
<evidence type="ECO:0000313" key="13">
    <source>
        <dbReference type="Proteomes" id="UP000198122"/>
    </source>
</evidence>
<dbReference type="PANTHER" id="PTHR10815">
    <property type="entry name" value="METHYLATED-DNA--PROTEIN-CYSTEINE METHYLTRANSFERASE"/>
    <property type="match status" value="1"/>
</dbReference>
<dbReference type="PANTHER" id="PTHR10815:SF5">
    <property type="entry name" value="METHYLATED-DNA--PROTEIN-CYSTEINE METHYLTRANSFERASE"/>
    <property type="match status" value="1"/>
</dbReference>
<dbReference type="AlphaFoldDB" id="A0A212U668"/>
<dbReference type="NCBIfam" id="TIGR00589">
    <property type="entry name" value="ogt"/>
    <property type="match status" value="1"/>
</dbReference>
<dbReference type="Pfam" id="PF02870">
    <property type="entry name" value="Methyltransf_1N"/>
    <property type="match status" value="1"/>
</dbReference>
<evidence type="ECO:0000256" key="8">
    <source>
        <dbReference type="HAMAP-Rule" id="MF_00772"/>
    </source>
</evidence>
<dbReference type="HAMAP" id="MF_00772">
    <property type="entry name" value="OGT"/>
    <property type="match status" value="1"/>
</dbReference>
<evidence type="ECO:0000256" key="4">
    <source>
        <dbReference type="ARBA" id="ARBA00022679"/>
    </source>
</evidence>
<keyword evidence="6 8" id="KW-0234">DNA repair</keyword>
<dbReference type="SUPFAM" id="SSF53155">
    <property type="entry name" value="Methylated DNA-protein cysteine methyltransferase domain"/>
    <property type="match status" value="1"/>
</dbReference>
<sequence>MPHDGYGDPITLRRREPTMQQPPRTHRVLRTPVGELTLVGRGEVLQGVYWPEHSPPPDRSAFGEPDEGSLTAAAAQLTGWFAGERTEFDLELELTGTAFQQEVWAALRRIPHGEVRTYGQIAEELGRPRAVRAVGAANGCNRFSIVIPCHRVVSSAGRLHGYAGGVEVKRWLLAHEGVDLPR</sequence>
<evidence type="ECO:0000256" key="7">
    <source>
        <dbReference type="ARBA" id="ARBA00049348"/>
    </source>
</evidence>
<evidence type="ECO:0000256" key="9">
    <source>
        <dbReference type="SAM" id="MobiDB-lite"/>
    </source>
</evidence>
<comment type="miscellaneous">
    <text evidence="8">This enzyme catalyzes only one turnover and therefore is not strictly catalytic. According to one definition, an enzyme is a biocatalyst that acts repeatedly and over many reaction cycles.</text>
</comment>
<dbReference type="CDD" id="cd06445">
    <property type="entry name" value="ATase"/>
    <property type="match status" value="1"/>
</dbReference>
<feature type="region of interest" description="Disordered" evidence="9">
    <location>
        <begin position="1"/>
        <end position="23"/>
    </location>
</feature>
<evidence type="ECO:0000256" key="5">
    <source>
        <dbReference type="ARBA" id="ARBA00022763"/>
    </source>
</evidence>